<evidence type="ECO:0000313" key="3">
    <source>
        <dbReference type="Proteomes" id="UP000316778"/>
    </source>
</evidence>
<sequence length="261" mass="29295">MNYITHLNAFFAKLQTETRLRPHHISLYMALFACWNQYRFCTAFFLSRQRLMRTSGIGSKTTYFKCLKELHHYGYIIYRPALHRHHGAKVSMITWGPGAAPVPVPPAPGPEPDQPQAGIVPPAVPGMGQLQLRIGMLPGPEPGQHNKQDINKGNRECKTPAHHPPVSSRQEAMPVCTPPDLQAVQDFFCAAGFPPEEAPLFFHHYQANGWKQAGKTPITNWQAAAHKWIAYTKHTNTNPYGHHPTNTDINVRPGKNYGDPL</sequence>
<evidence type="ECO:0000313" key="2">
    <source>
        <dbReference type="EMBL" id="TWI86675.1"/>
    </source>
</evidence>
<accession>A0A562SZE7</accession>
<feature type="region of interest" description="Disordered" evidence="1">
    <location>
        <begin position="240"/>
        <end position="261"/>
    </location>
</feature>
<evidence type="ECO:0000256" key="1">
    <source>
        <dbReference type="SAM" id="MobiDB-lite"/>
    </source>
</evidence>
<dbReference type="AlphaFoldDB" id="A0A562SZE7"/>
<name>A0A562SZE7_CHIJA</name>
<keyword evidence="3" id="KW-1185">Reference proteome</keyword>
<gene>
    <name evidence="2" type="ORF">LX66_3938</name>
</gene>
<feature type="compositionally biased region" description="Polar residues" evidence="1">
    <location>
        <begin position="240"/>
        <end position="249"/>
    </location>
</feature>
<dbReference type="EMBL" id="VLLG01000004">
    <property type="protein sequence ID" value="TWI86675.1"/>
    <property type="molecule type" value="Genomic_DNA"/>
</dbReference>
<feature type="compositionally biased region" description="Basic and acidic residues" evidence="1">
    <location>
        <begin position="144"/>
        <end position="159"/>
    </location>
</feature>
<feature type="region of interest" description="Disordered" evidence="1">
    <location>
        <begin position="144"/>
        <end position="173"/>
    </location>
</feature>
<proteinExistence type="predicted"/>
<organism evidence="2 3">
    <name type="scientific">Chitinophaga japonensis</name>
    <name type="common">Flexibacter japonensis</name>
    <dbReference type="NCBI Taxonomy" id="104662"/>
    <lineage>
        <taxon>Bacteria</taxon>
        <taxon>Pseudomonadati</taxon>
        <taxon>Bacteroidota</taxon>
        <taxon>Chitinophagia</taxon>
        <taxon>Chitinophagales</taxon>
        <taxon>Chitinophagaceae</taxon>
        <taxon>Chitinophaga</taxon>
    </lineage>
</organism>
<dbReference type="RefSeq" id="WP_145716662.1">
    <property type="nucleotide sequence ID" value="NZ_BAAAFY010000004.1"/>
</dbReference>
<reference evidence="2 3" key="1">
    <citation type="journal article" date="2013" name="Stand. Genomic Sci.">
        <title>Genomic Encyclopedia of Type Strains, Phase I: The one thousand microbial genomes (KMG-I) project.</title>
        <authorList>
            <person name="Kyrpides N.C."/>
            <person name="Woyke T."/>
            <person name="Eisen J.A."/>
            <person name="Garrity G."/>
            <person name="Lilburn T.G."/>
            <person name="Beck B.J."/>
            <person name="Whitman W.B."/>
            <person name="Hugenholtz P."/>
            <person name="Klenk H.P."/>
        </authorList>
    </citation>
    <scope>NUCLEOTIDE SEQUENCE [LARGE SCALE GENOMIC DNA]</scope>
    <source>
        <strain evidence="2 3">DSM 13484</strain>
    </source>
</reference>
<protein>
    <submittedName>
        <fullName evidence="2">Uncharacterized protein</fullName>
    </submittedName>
</protein>
<dbReference type="OrthoDB" id="1442826at2"/>
<comment type="caution">
    <text evidence="2">The sequence shown here is derived from an EMBL/GenBank/DDBJ whole genome shotgun (WGS) entry which is preliminary data.</text>
</comment>
<dbReference type="Proteomes" id="UP000316778">
    <property type="component" value="Unassembled WGS sequence"/>
</dbReference>